<dbReference type="STRING" id="112903.SAMN04490178_12160"/>
<dbReference type="PANTHER" id="PTHR33204">
    <property type="entry name" value="TRANSCRIPTIONAL REGULATOR, MARR FAMILY"/>
    <property type="match status" value="1"/>
</dbReference>
<keyword evidence="1" id="KW-0805">Transcription regulation</keyword>
<evidence type="ECO:0000256" key="1">
    <source>
        <dbReference type="ARBA" id="ARBA00023015"/>
    </source>
</evidence>
<organism evidence="5 6">
    <name type="scientific">Propionispora vibrioides</name>
    <dbReference type="NCBI Taxonomy" id="112903"/>
    <lineage>
        <taxon>Bacteria</taxon>
        <taxon>Bacillati</taxon>
        <taxon>Bacillota</taxon>
        <taxon>Negativicutes</taxon>
        <taxon>Selenomonadales</taxon>
        <taxon>Sporomusaceae</taxon>
        <taxon>Propionispora</taxon>
    </lineage>
</organism>
<sequence>MKIREAYTCPLELTHDLTKGKWKPIILWLLGKEPSSLAGLEKNIQGINQKMLLEQLKELADIGMIDKKTFAGYPLKVEYFLLERGRRMLEAITIMQGIGVDLMRENGMEEDLRAQGFME</sequence>
<dbReference type="GO" id="GO:0003677">
    <property type="term" value="F:DNA binding"/>
    <property type="evidence" value="ECO:0007669"/>
    <property type="project" value="UniProtKB-KW"/>
</dbReference>
<dbReference type="AlphaFoldDB" id="A0A1H8X9P0"/>
<dbReference type="Gene3D" id="1.10.10.10">
    <property type="entry name" value="Winged helix-like DNA-binding domain superfamily/Winged helix DNA-binding domain"/>
    <property type="match status" value="1"/>
</dbReference>
<reference evidence="5 6" key="1">
    <citation type="submission" date="2016-10" db="EMBL/GenBank/DDBJ databases">
        <authorList>
            <person name="de Groot N.N."/>
        </authorList>
    </citation>
    <scope>NUCLEOTIDE SEQUENCE [LARGE SCALE GENOMIC DNA]</scope>
    <source>
        <strain evidence="5 6">DSM 13305</strain>
    </source>
</reference>
<dbReference type="PANTHER" id="PTHR33204:SF29">
    <property type="entry name" value="TRANSCRIPTIONAL REGULATOR"/>
    <property type="match status" value="1"/>
</dbReference>
<name>A0A1H8X9P0_9FIRM</name>
<protein>
    <submittedName>
        <fullName evidence="5">DNA-binding transcriptional regulator, HxlR family</fullName>
    </submittedName>
</protein>
<accession>A0A1H8X9P0</accession>
<evidence type="ECO:0000256" key="2">
    <source>
        <dbReference type="ARBA" id="ARBA00023125"/>
    </source>
</evidence>
<dbReference type="EMBL" id="FODY01000021">
    <property type="protein sequence ID" value="SEP36666.1"/>
    <property type="molecule type" value="Genomic_DNA"/>
</dbReference>
<evidence type="ECO:0000259" key="4">
    <source>
        <dbReference type="PROSITE" id="PS51118"/>
    </source>
</evidence>
<feature type="domain" description="HTH hxlR-type" evidence="4">
    <location>
        <begin position="9"/>
        <end position="107"/>
    </location>
</feature>
<proteinExistence type="predicted"/>
<dbReference type="InterPro" id="IPR036388">
    <property type="entry name" value="WH-like_DNA-bd_sf"/>
</dbReference>
<dbReference type="InterPro" id="IPR002577">
    <property type="entry name" value="HTH_HxlR"/>
</dbReference>
<keyword evidence="2 5" id="KW-0238">DNA-binding</keyword>
<dbReference type="RefSeq" id="WP_091749480.1">
    <property type="nucleotide sequence ID" value="NZ_FODY01000021.1"/>
</dbReference>
<dbReference type="PROSITE" id="PS51118">
    <property type="entry name" value="HTH_HXLR"/>
    <property type="match status" value="1"/>
</dbReference>
<dbReference type="InterPro" id="IPR036390">
    <property type="entry name" value="WH_DNA-bd_sf"/>
</dbReference>
<dbReference type="SUPFAM" id="SSF46785">
    <property type="entry name" value="Winged helix' DNA-binding domain"/>
    <property type="match status" value="1"/>
</dbReference>
<gene>
    <name evidence="5" type="ORF">SAMN04490178_12160</name>
</gene>
<evidence type="ECO:0000256" key="3">
    <source>
        <dbReference type="ARBA" id="ARBA00023163"/>
    </source>
</evidence>
<dbReference type="OrthoDB" id="9791143at2"/>
<dbReference type="Proteomes" id="UP000198847">
    <property type="component" value="Unassembled WGS sequence"/>
</dbReference>
<keyword evidence="3" id="KW-0804">Transcription</keyword>
<evidence type="ECO:0000313" key="5">
    <source>
        <dbReference type="EMBL" id="SEP36666.1"/>
    </source>
</evidence>
<evidence type="ECO:0000313" key="6">
    <source>
        <dbReference type="Proteomes" id="UP000198847"/>
    </source>
</evidence>
<keyword evidence="6" id="KW-1185">Reference proteome</keyword>
<dbReference type="Pfam" id="PF01638">
    <property type="entry name" value="HxlR"/>
    <property type="match status" value="1"/>
</dbReference>